<dbReference type="InterPro" id="IPR008921">
    <property type="entry name" value="DNA_pol3_clamp-load_cplx_C"/>
</dbReference>
<feature type="domain" description="DNA polymerase III subunit gamma/tau helical lid" evidence="8">
    <location>
        <begin position="718"/>
        <end position="766"/>
    </location>
</feature>
<protein>
    <recommendedName>
        <fullName evidence="11">DNA polymerase III gamma subunit domain-containing protein</fullName>
    </recommendedName>
</protein>
<feature type="region of interest" description="Disordered" evidence="6">
    <location>
        <begin position="435"/>
        <end position="487"/>
    </location>
</feature>
<dbReference type="GO" id="GO:0046872">
    <property type="term" value="F:metal ion binding"/>
    <property type="evidence" value="ECO:0007669"/>
    <property type="project" value="UniProtKB-KW"/>
</dbReference>
<keyword evidence="4" id="KW-0862">Zinc</keyword>
<dbReference type="GO" id="GO:0003887">
    <property type="term" value="F:DNA-directed DNA polymerase activity"/>
    <property type="evidence" value="ECO:0007669"/>
    <property type="project" value="InterPro"/>
</dbReference>
<proteinExistence type="inferred from homology"/>
<comment type="similarity">
    <text evidence="1">Belongs to the DnaX/STICHEL family.</text>
</comment>
<dbReference type="SUPFAM" id="SSF48019">
    <property type="entry name" value="post-AAA+ oligomerization domain-like"/>
    <property type="match status" value="1"/>
</dbReference>
<name>A0AA38CPF5_TAXCH</name>
<feature type="non-terminal residue" evidence="9">
    <location>
        <position position="1143"/>
    </location>
</feature>
<evidence type="ECO:0000256" key="6">
    <source>
        <dbReference type="SAM" id="MobiDB-lite"/>
    </source>
</evidence>
<keyword evidence="2" id="KW-0479">Metal-binding</keyword>
<dbReference type="PANTHER" id="PTHR11669:SF46">
    <property type="entry name" value="PROTEIN STICHEL-LIKE 3"/>
    <property type="match status" value="1"/>
</dbReference>
<feature type="compositionally biased region" description="Polar residues" evidence="6">
    <location>
        <begin position="1065"/>
        <end position="1088"/>
    </location>
</feature>
<dbReference type="GO" id="GO:0003689">
    <property type="term" value="F:DNA clamp loader activity"/>
    <property type="evidence" value="ECO:0007669"/>
    <property type="project" value="TreeGrafter"/>
</dbReference>
<evidence type="ECO:0000256" key="5">
    <source>
        <dbReference type="ARBA" id="ARBA00022840"/>
    </source>
</evidence>
<dbReference type="Pfam" id="PF12169">
    <property type="entry name" value="DNA_pol3_gamma3"/>
    <property type="match status" value="1"/>
</dbReference>
<feature type="compositionally biased region" description="Basic and acidic residues" evidence="6">
    <location>
        <begin position="191"/>
        <end position="214"/>
    </location>
</feature>
<dbReference type="InterPro" id="IPR012763">
    <property type="entry name" value="DNA_pol_III_sug/sutau_N"/>
</dbReference>
<feature type="non-terminal residue" evidence="9">
    <location>
        <position position="1"/>
    </location>
</feature>
<feature type="compositionally biased region" description="Basic and acidic residues" evidence="6">
    <location>
        <begin position="953"/>
        <end position="967"/>
    </location>
</feature>
<dbReference type="GO" id="GO:0003677">
    <property type="term" value="F:DNA binding"/>
    <property type="evidence" value="ECO:0007669"/>
    <property type="project" value="InterPro"/>
</dbReference>
<evidence type="ECO:0000256" key="3">
    <source>
        <dbReference type="ARBA" id="ARBA00022741"/>
    </source>
</evidence>
<dbReference type="InterPro" id="IPR050238">
    <property type="entry name" value="DNA_Rep/Repair_Clamp_Loader"/>
</dbReference>
<dbReference type="AlphaFoldDB" id="A0AA38CPF5"/>
<dbReference type="OMA" id="KGCGIPW"/>
<dbReference type="GO" id="GO:0005524">
    <property type="term" value="F:ATP binding"/>
    <property type="evidence" value="ECO:0007669"/>
    <property type="project" value="UniProtKB-KW"/>
</dbReference>
<evidence type="ECO:0000259" key="8">
    <source>
        <dbReference type="Pfam" id="PF22608"/>
    </source>
</evidence>
<keyword evidence="3" id="KW-0547">Nucleotide-binding</keyword>
<dbReference type="GO" id="GO:0005663">
    <property type="term" value="C:DNA replication factor C complex"/>
    <property type="evidence" value="ECO:0007669"/>
    <property type="project" value="TreeGrafter"/>
</dbReference>
<dbReference type="PANTHER" id="PTHR11669">
    <property type="entry name" value="REPLICATION FACTOR C / DNA POLYMERASE III GAMMA-TAU SUBUNIT"/>
    <property type="match status" value="1"/>
</dbReference>
<gene>
    <name evidence="9" type="ORF">KI387_008489</name>
</gene>
<dbReference type="Gene3D" id="1.10.8.60">
    <property type="match status" value="1"/>
</dbReference>
<feature type="compositionally biased region" description="Polar residues" evidence="6">
    <location>
        <begin position="436"/>
        <end position="445"/>
    </location>
</feature>
<dbReference type="CDD" id="cd18137">
    <property type="entry name" value="HLD_clamp_pol_III_gamma_tau"/>
    <property type="match status" value="1"/>
</dbReference>
<accession>A0AA38CPF5</accession>
<reference evidence="9 10" key="1">
    <citation type="journal article" date="2021" name="Nat. Plants">
        <title>The Taxus genome provides insights into paclitaxel biosynthesis.</title>
        <authorList>
            <person name="Xiong X."/>
            <person name="Gou J."/>
            <person name="Liao Q."/>
            <person name="Li Y."/>
            <person name="Zhou Q."/>
            <person name="Bi G."/>
            <person name="Li C."/>
            <person name="Du R."/>
            <person name="Wang X."/>
            <person name="Sun T."/>
            <person name="Guo L."/>
            <person name="Liang H."/>
            <person name="Lu P."/>
            <person name="Wu Y."/>
            <person name="Zhang Z."/>
            <person name="Ro D.K."/>
            <person name="Shang Y."/>
            <person name="Huang S."/>
            <person name="Yan J."/>
        </authorList>
    </citation>
    <scope>NUCLEOTIDE SEQUENCE [LARGE SCALE GENOMIC DNA]</scope>
    <source>
        <strain evidence="9">Ta-2019</strain>
    </source>
</reference>
<dbReference type="Gene3D" id="3.40.50.300">
    <property type="entry name" value="P-loop containing nucleotide triphosphate hydrolases"/>
    <property type="match status" value="1"/>
</dbReference>
<dbReference type="Pfam" id="PF13177">
    <property type="entry name" value="DNA_pol3_delta2"/>
    <property type="match status" value="1"/>
</dbReference>
<dbReference type="SUPFAM" id="SSF52540">
    <property type="entry name" value="P-loop containing nucleoside triphosphate hydrolases"/>
    <property type="match status" value="1"/>
</dbReference>
<sequence length="1143" mass="127263">NNNCSAWIMTIASSGISKVLSERDHNIQEHARNHAHLTNCIHLKNHMHMHKTKAMLDKQYSGESSLMKDLTTIQRSRSLRDPSTSPSWNSPIIGSVMRRLEKEGAINVDNLQGIKPLVGDHRKELRRAVTASPLSQSDTSRKTTTIVGGFSVKDSAEDDKRLRRRRKIIGYALADSRLRRRDLKSKGRRKGMGDEKWRSDSELGRKPKINDMNRKARPLNDGCYLEGKVESSTDLSTLPQTHVITDTKDNKESMSKSFSGRLKNNIVKSPEVYSPYSLQDRNDVRKGIIHNGEVETDSVMDSRDHSASHFNSHFHSHIPVSGVKKPKKHKLKATERSHFYSPKELRQHHESPYPSVALNSVRYGGISTKDFPDSQRASVQTGIGKSAVINVPKKGCGIPWNWSRIHDRGKSILDMAGRSLSCGLSDSTTRKVEGLASQSYSSSPRELSAALETSGDSSSSFDSDSESLPLLIEPNGSQRSAETDAQGEKLSGELGLYADHQISVRQNNDMDSKTRLTGNIGHVRNIKGRNFFEHEARNHSLPRKYVPRTFKDLIGQNLATQALMNAILKEKIAPVYVFHGPHGTGKTSCARIFAAAMNCHSVEQSRPCGLCRSCLAHSLGKSSHIKEISGIGTLGFDCFQSFLDKLVMHPQSSHYEVFIVDDCDILTSDDWNSFSKVLDEAPWNVVLILITSRLDHLPHAILSRCQKFLFPKLKEIDIVNKLQMIASQEDLEIDNEALNLIASRSNGSMRDAEMTLDQLSLLGQRISLSLVQELVGLIPDEKLVDLLDLALSADTVNTVKSLRELMEAGVEPLALMSQLATLITDILAGSYKLHKERHKRLFFHKQTLSKGEMIRLRHALRTLSEAEKQLLLSNDRTTWLTAALLQLAPDPPRKFPSSSSGTSVIQSPVAYAREKEKFDREAMGIIRNNLDKHSRPMQYAKGFPMVETGGSGLRERIPTKTSRESDSANHVGSMANIQSSSIAAVRKNIPSSEHIMDIETNGTGSRHVTPRAHSDEEQLENAWVQEAHSSPFTPMRGQTCSETYMNAREHPQSQSILNSKSTRGCVIEQSQKSTDGSSQNLEHNNIHGSSEENSGRNQGTNILTFISQEGVSIAEKIEEENLRLESKSRGLLCWKAPKVNNGK</sequence>
<dbReference type="EMBL" id="JAHRHJ020000008">
    <property type="protein sequence ID" value="KAH9304085.1"/>
    <property type="molecule type" value="Genomic_DNA"/>
</dbReference>
<dbReference type="InterPro" id="IPR027417">
    <property type="entry name" value="P-loop_NTPase"/>
</dbReference>
<organism evidence="9 10">
    <name type="scientific">Taxus chinensis</name>
    <name type="common">Chinese yew</name>
    <name type="synonym">Taxus wallichiana var. chinensis</name>
    <dbReference type="NCBI Taxonomy" id="29808"/>
    <lineage>
        <taxon>Eukaryota</taxon>
        <taxon>Viridiplantae</taxon>
        <taxon>Streptophyta</taxon>
        <taxon>Embryophyta</taxon>
        <taxon>Tracheophyta</taxon>
        <taxon>Spermatophyta</taxon>
        <taxon>Pinopsida</taxon>
        <taxon>Pinidae</taxon>
        <taxon>Conifers II</taxon>
        <taxon>Cupressales</taxon>
        <taxon>Taxaceae</taxon>
        <taxon>Taxus</taxon>
    </lineage>
</organism>
<dbReference type="GO" id="GO:0006281">
    <property type="term" value="P:DNA repair"/>
    <property type="evidence" value="ECO:0007669"/>
    <property type="project" value="TreeGrafter"/>
</dbReference>
<comment type="caution">
    <text evidence="9">The sequence shown here is derived from an EMBL/GenBank/DDBJ whole genome shotgun (WGS) entry which is preliminary data.</text>
</comment>
<evidence type="ECO:0000256" key="2">
    <source>
        <dbReference type="ARBA" id="ARBA00022723"/>
    </source>
</evidence>
<evidence type="ECO:0000256" key="1">
    <source>
        <dbReference type="ARBA" id="ARBA00006360"/>
    </source>
</evidence>
<dbReference type="GO" id="GO:0009360">
    <property type="term" value="C:DNA polymerase III complex"/>
    <property type="evidence" value="ECO:0007669"/>
    <property type="project" value="InterPro"/>
</dbReference>
<dbReference type="NCBIfam" id="TIGR02397">
    <property type="entry name" value="dnaX_nterm"/>
    <property type="match status" value="1"/>
</dbReference>
<feature type="region of interest" description="Disordered" evidence="6">
    <location>
        <begin position="1065"/>
        <end position="1098"/>
    </location>
</feature>
<dbReference type="FunFam" id="1.10.8.60:FF:000013">
    <property type="entry name" value="DNA polymerase III subunit gamma/tau"/>
    <property type="match status" value="1"/>
</dbReference>
<dbReference type="GO" id="GO:0006261">
    <property type="term" value="P:DNA-templated DNA replication"/>
    <property type="evidence" value="ECO:0007669"/>
    <property type="project" value="TreeGrafter"/>
</dbReference>
<dbReference type="Pfam" id="PF22608">
    <property type="entry name" value="DNAX_ATPase_lid"/>
    <property type="match status" value="1"/>
</dbReference>
<dbReference type="InterPro" id="IPR022754">
    <property type="entry name" value="DNA_pol_III_gamma-3"/>
</dbReference>
<dbReference type="InterPro" id="IPR045085">
    <property type="entry name" value="HLD_clamp_pol_III_gamma_tau"/>
</dbReference>
<dbReference type="Proteomes" id="UP000824469">
    <property type="component" value="Unassembled WGS sequence"/>
</dbReference>
<feature type="region of interest" description="Disordered" evidence="6">
    <location>
        <begin position="943"/>
        <end position="969"/>
    </location>
</feature>
<evidence type="ECO:0000259" key="7">
    <source>
        <dbReference type="Pfam" id="PF12169"/>
    </source>
</evidence>
<feature type="domain" description="DNA polymerase III gamma subunit" evidence="7">
    <location>
        <begin position="767"/>
        <end position="828"/>
    </location>
</feature>
<evidence type="ECO:0000313" key="9">
    <source>
        <dbReference type="EMBL" id="KAH9304085.1"/>
    </source>
</evidence>
<keyword evidence="10" id="KW-1185">Reference proteome</keyword>
<feature type="region of interest" description="Disordered" evidence="6">
    <location>
        <begin position="182"/>
        <end position="217"/>
    </location>
</feature>
<evidence type="ECO:0008006" key="11">
    <source>
        <dbReference type="Google" id="ProtNLM"/>
    </source>
</evidence>
<evidence type="ECO:0000313" key="10">
    <source>
        <dbReference type="Proteomes" id="UP000824469"/>
    </source>
</evidence>
<evidence type="ECO:0000256" key="4">
    <source>
        <dbReference type="ARBA" id="ARBA00022833"/>
    </source>
</evidence>
<keyword evidence="5" id="KW-0067">ATP-binding</keyword>